<gene>
    <name evidence="1" type="ORF">PEVE_00030976</name>
</gene>
<dbReference type="EMBL" id="CALNXI010000440">
    <property type="protein sequence ID" value="CAH3027170.1"/>
    <property type="molecule type" value="Genomic_DNA"/>
</dbReference>
<comment type="caution">
    <text evidence="1">The sequence shown here is derived from an EMBL/GenBank/DDBJ whole genome shotgun (WGS) entry which is preliminary data.</text>
</comment>
<name>A0ABN8MDU4_9CNID</name>
<evidence type="ECO:0008006" key="3">
    <source>
        <dbReference type="Google" id="ProtNLM"/>
    </source>
</evidence>
<evidence type="ECO:0000313" key="1">
    <source>
        <dbReference type="EMBL" id="CAH3027170.1"/>
    </source>
</evidence>
<sequence length="135" mass="15036">MGKAAYLVQGSTAHSFLGVPTGGRPRNELTVPMGPLLEKIQKKCKNLKVLVGDERSMIGCTTMAGWNSMHVLQLTKEPMQISYGEGFLWQCLWEMMFSFPLCVTHPCTSQIVIVHHLTTVAWFGQCLIALLSLLR</sequence>
<dbReference type="Proteomes" id="UP001159427">
    <property type="component" value="Unassembled WGS sequence"/>
</dbReference>
<protein>
    <recommendedName>
        <fullName evidence="3">ATP-dependent DNA helicase</fullName>
    </recommendedName>
</protein>
<organism evidence="1 2">
    <name type="scientific">Porites evermanni</name>
    <dbReference type="NCBI Taxonomy" id="104178"/>
    <lineage>
        <taxon>Eukaryota</taxon>
        <taxon>Metazoa</taxon>
        <taxon>Cnidaria</taxon>
        <taxon>Anthozoa</taxon>
        <taxon>Hexacorallia</taxon>
        <taxon>Scleractinia</taxon>
        <taxon>Fungiina</taxon>
        <taxon>Poritidae</taxon>
        <taxon>Porites</taxon>
    </lineage>
</organism>
<evidence type="ECO:0000313" key="2">
    <source>
        <dbReference type="Proteomes" id="UP001159427"/>
    </source>
</evidence>
<keyword evidence="2" id="KW-1185">Reference proteome</keyword>
<reference evidence="1 2" key="1">
    <citation type="submission" date="2022-05" db="EMBL/GenBank/DDBJ databases">
        <authorList>
            <consortium name="Genoscope - CEA"/>
            <person name="William W."/>
        </authorList>
    </citation>
    <scope>NUCLEOTIDE SEQUENCE [LARGE SCALE GENOMIC DNA]</scope>
</reference>
<proteinExistence type="predicted"/>
<accession>A0ABN8MDU4</accession>